<dbReference type="Gene3D" id="3.10.450.50">
    <property type="match status" value="1"/>
</dbReference>
<proteinExistence type="predicted"/>
<keyword evidence="3" id="KW-1185">Reference proteome</keyword>
<dbReference type="InterPro" id="IPR032710">
    <property type="entry name" value="NTF2-like_dom_sf"/>
</dbReference>
<dbReference type="InterPro" id="IPR037401">
    <property type="entry name" value="SnoaL-like"/>
</dbReference>
<dbReference type="Proteomes" id="UP000094342">
    <property type="component" value="Unassembled WGS sequence"/>
</dbReference>
<reference evidence="3" key="1">
    <citation type="submission" date="2016-05" db="EMBL/GenBank/DDBJ databases">
        <authorList>
            <person name="Li Y."/>
        </authorList>
    </citation>
    <scope>NUCLEOTIDE SEQUENCE [LARGE SCALE GENOMIC DNA]</scope>
    <source>
        <strain evidence="3">YIC4027</strain>
    </source>
</reference>
<dbReference type="OrthoDB" id="1492465at2"/>
<dbReference type="EMBL" id="LYBW01000060">
    <property type="protein sequence ID" value="ODR90035.1"/>
    <property type="molecule type" value="Genomic_DNA"/>
</dbReference>
<sequence length="161" mass="17850">MSDALAVREVMARYVRAADHRNPEAMAGLFTEEGRVEILYDKDGGETLLGVLEGREAIADAVRHMMAPHAPRAWSHHTTHDAIVEIDGERATLDAQFIVFSVQGAKEPSSGWPAGAFGAQGTITPIESGYYRPELRKTEEGWRITRLRILHDLPMAFPRGE</sequence>
<name>A0A1E3V995_9HYPH</name>
<dbReference type="AlphaFoldDB" id="A0A1E3V995"/>
<dbReference type="SUPFAM" id="SSF54427">
    <property type="entry name" value="NTF2-like"/>
    <property type="match status" value="1"/>
</dbReference>
<feature type="domain" description="SnoaL-like" evidence="1">
    <location>
        <begin position="2"/>
        <end position="148"/>
    </location>
</feature>
<dbReference type="Pfam" id="PF13577">
    <property type="entry name" value="SnoaL_4"/>
    <property type="match status" value="1"/>
</dbReference>
<evidence type="ECO:0000313" key="2">
    <source>
        <dbReference type="EMBL" id="ODR90035.1"/>
    </source>
</evidence>
<dbReference type="RefSeq" id="WP_069459735.1">
    <property type="nucleotide sequence ID" value="NZ_LYBW01000060.1"/>
</dbReference>
<organism evidence="2 3">
    <name type="scientific">Sinorhizobium alkalisoli</name>
    <dbReference type="NCBI Taxonomy" id="1752398"/>
    <lineage>
        <taxon>Bacteria</taxon>
        <taxon>Pseudomonadati</taxon>
        <taxon>Pseudomonadota</taxon>
        <taxon>Alphaproteobacteria</taxon>
        <taxon>Hyphomicrobiales</taxon>
        <taxon>Rhizobiaceae</taxon>
        <taxon>Sinorhizobium/Ensifer group</taxon>
        <taxon>Sinorhizobium</taxon>
    </lineage>
</organism>
<comment type="caution">
    <text evidence="2">The sequence shown here is derived from an EMBL/GenBank/DDBJ whole genome shotgun (WGS) entry which is preliminary data.</text>
</comment>
<gene>
    <name evidence="2" type="ORF">A8M32_17880</name>
</gene>
<evidence type="ECO:0000259" key="1">
    <source>
        <dbReference type="Pfam" id="PF13577"/>
    </source>
</evidence>
<dbReference type="CDD" id="cd00531">
    <property type="entry name" value="NTF2_like"/>
    <property type="match status" value="1"/>
</dbReference>
<accession>A0A1E3V995</accession>
<protein>
    <recommendedName>
        <fullName evidence="1">SnoaL-like domain-containing protein</fullName>
    </recommendedName>
</protein>
<evidence type="ECO:0000313" key="3">
    <source>
        <dbReference type="Proteomes" id="UP000094342"/>
    </source>
</evidence>